<accession>A0A4S4BFL2</accession>
<evidence type="ECO:0000259" key="3">
    <source>
        <dbReference type="Pfam" id="PF01551"/>
    </source>
</evidence>
<feature type="region of interest" description="Disordered" evidence="1">
    <location>
        <begin position="64"/>
        <end position="90"/>
    </location>
</feature>
<dbReference type="PANTHER" id="PTHR21666">
    <property type="entry name" value="PEPTIDASE-RELATED"/>
    <property type="match status" value="1"/>
</dbReference>
<feature type="transmembrane region" description="Helical" evidence="2">
    <location>
        <begin position="37"/>
        <end position="56"/>
    </location>
</feature>
<dbReference type="EMBL" id="SSOB01000062">
    <property type="protein sequence ID" value="THF73134.1"/>
    <property type="molecule type" value="Genomic_DNA"/>
</dbReference>
<dbReference type="AlphaFoldDB" id="A0A4S4BFL2"/>
<dbReference type="Pfam" id="PF01551">
    <property type="entry name" value="Peptidase_M23"/>
    <property type="match status" value="1"/>
</dbReference>
<sequence>MSDQNKNTRKIEEASKPIAGASQVKPTGLKRLFSKRWVFPAVYMAAAAIIVTILWLNGSGGEKTPNEPVAGTASVESEEAAATPSGSQEALEAAVPAESLRMPYDEKADMAVSLPYYNASGSAEEREAALVEYDNKFTPHTGIDFAQADGKSFEVLAALSGKVTVAEKSPINGYEIQIEHAGGLKTVYQSLADLKVQVGDEVKQGDTIAMADRSEMEASEGIHLHFEVLNNGQPVDPHSLVKEQ</sequence>
<evidence type="ECO:0000256" key="2">
    <source>
        <dbReference type="SAM" id="Phobius"/>
    </source>
</evidence>
<comment type="caution">
    <text evidence="4">The sequence shown here is derived from an EMBL/GenBank/DDBJ whole genome shotgun (WGS) entry which is preliminary data.</text>
</comment>
<name>A0A4S4BFL2_9BACL</name>
<dbReference type="CDD" id="cd12797">
    <property type="entry name" value="M23_peptidase"/>
    <property type="match status" value="1"/>
</dbReference>
<protein>
    <submittedName>
        <fullName evidence="4">M23 family metallopeptidase</fullName>
    </submittedName>
</protein>
<dbReference type="OrthoDB" id="2050153at2"/>
<reference evidence="4 5" key="1">
    <citation type="submission" date="2019-04" db="EMBL/GenBank/DDBJ databases">
        <title>Cohnella sp. nov. isolated from preserved vegetables.</title>
        <authorList>
            <person name="Lin S.-Y."/>
            <person name="Hung M.-H."/>
            <person name="Young C.-C."/>
        </authorList>
    </citation>
    <scope>NUCLEOTIDE SEQUENCE [LARGE SCALE GENOMIC DNA]</scope>
    <source>
        <strain evidence="4 5">CC-MHH1044</strain>
    </source>
</reference>
<dbReference type="InterPro" id="IPR050570">
    <property type="entry name" value="Cell_wall_metabolism_enzyme"/>
</dbReference>
<gene>
    <name evidence="4" type="ORF">E6C55_30510</name>
</gene>
<dbReference type="InterPro" id="IPR016047">
    <property type="entry name" value="M23ase_b-sheet_dom"/>
</dbReference>
<dbReference type="RefSeq" id="WP_136373624.1">
    <property type="nucleotide sequence ID" value="NZ_SSOB01000062.1"/>
</dbReference>
<feature type="compositionally biased region" description="Low complexity" evidence="1">
    <location>
        <begin position="69"/>
        <end position="83"/>
    </location>
</feature>
<proteinExistence type="predicted"/>
<keyword evidence="2" id="KW-0472">Membrane</keyword>
<evidence type="ECO:0000256" key="1">
    <source>
        <dbReference type="SAM" id="MobiDB-lite"/>
    </source>
</evidence>
<dbReference type="PANTHER" id="PTHR21666:SF291">
    <property type="entry name" value="STAGE II SPORULATION PROTEIN Q"/>
    <property type="match status" value="1"/>
</dbReference>
<dbReference type="Gene3D" id="2.70.70.10">
    <property type="entry name" value="Glucose Permease (Domain IIA)"/>
    <property type="match status" value="1"/>
</dbReference>
<evidence type="ECO:0000313" key="5">
    <source>
        <dbReference type="Proteomes" id="UP000310636"/>
    </source>
</evidence>
<keyword evidence="5" id="KW-1185">Reference proteome</keyword>
<dbReference type="Proteomes" id="UP000310636">
    <property type="component" value="Unassembled WGS sequence"/>
</dbReference>
<keyword evidence="2" id="KW-0812">Transmembrane</keyword>
<organism evidence="4 5">
    <name type="scientific">Cohnella fermenti</name>
    <dbReference type="NCBI Taxonomy" id="2565925"/>
    <lineage>
        <taxon>Bacteria</taxon>
        <taxon>Bacillati</taxon>
        <taxon>Bacillota</taxon>
        <taxon>Bacilli</taxon>
        <taxon>Bacillales</taxon>
        <taxon>Paenibacillaceae</taxon>
        <taxon>Cohnella</taxon>
    </lineage>
</organism>
<keyword evidence="2" id="KW-1133">Transmembrane helix</keyword>
<dbReference type="InterPro" id="IPR011055">
    <property type="entry name" value="Dup_hybrid_motif"/>
</dbReference>
<dbReference type="GO" id="GO:0004222">
    <property type="term" value="F:metalloendopeptidase activity"/>
    <property type="evidence" value="ECO:0007669"/>
    <property type="project" value="TreeGrafter"/>
</dbReference>
<dbReference type="SUPFAM" id="SSF51261">
    <property type="entry name" value="Duplicated hybrid motif"/>
    <property type="match status" value="1"/>
</dbReference>
<feature type="domain" description="M23ase beta-sheet core" evidence="3">
    <location>
        <begin position="139"/>
        <end position="237"/>
    </location>
</feature>
<evidence type="ECO:0000313" key="4">
    <source>
        <dbReference type="EMBL" id="THF73134.1"/>
    </source>
</evidence>